<evidence type="ECO:0000256" key="1">
    <source>
        <dbReference type="SAM" id="MobiDB-lite"/>
    </source>
</evidence>
<sequence>MAKFVIHKKGFFYTDESWEDVNANGTVVSIFNTLEEAKAEKINQDIISMQNLKGWDARDFFFYDNNFDTKNYDEKFEQMENYYKTEFDLTITKKNSFNFPNEINSEQAKVFLNILGFSFHDIVEYCDEEAPSPKNQDDAEMSSVEDERDYEEDELQEF</sequence>
<dbReference type="Proteomes" id="UP001204144">
    <property type="component" value="Unassembled WGS sequence"/>
</dbReference>
<comment type="caution">
    <text evidence="2">The sequence shown here is derived from an EMBL/GenBank/DDBJ whole genome shotgun (WGS) entry which is preliminary data.</text>
</comment>
<protein>
    <submittedName>
        <fullName evidence="2">Uncharacterized protein</fullName>
    </submittedName>
</protein>
<reference evidence="2 3" key="1">
    <citation type="submission" date="2018-11" db="EMBL/GenBank/DDBJ databases">
        <title>Novel bacteria species description.</title>
        <authorList>
            <person name="Han J.-H."/>
        </authorList>
    </citation>
    <scope>NUCLEOTIDE SEQUENCE [LARGE SCALE GENOMIC DNA]</scope>
    <source>
        <strain evidence="2 3">KCTC23259</strain>
    </source>
</reference>
<dbReference type="AlphaFoldDB" id="A0AAE3KRQ0"/>
<accession>A0AAE3KRQ0</accession>
<name>A0AAE3KRQ0_9BACT</name>
<organism evidence="2 3">
    <name type="scientific">Lacihabitans soyangensis</name>
    <dbReference type="NCBI Taxonomy" id="869394"/>
    <lineage>
        <taxon>Bacteria</taxon>
        <taxon>Pseudomonadati</taxon>
        <taxon>Bacteroidota</taxon>
        <taxon>Cytophagia</taxon>
        <taxon>Cytophagales</taxon>
        <taxon>Leadbetterellaceae</taxon>
        <taxon>Lacihabitans</taxon>
    </lineage>
</organism>
<feature type="region of interest" description="Disordered" evidence="1">
    <location>
        <begin position="128"/>
        <end position="158"/>
    </location>
</feature>
<dbReference type="EMBL" id="RJUF01000010">
    <property type="protein sequence ID" value="MCP9762442.1"/>
    <property type="molecule type" value="Genomic_DNA"/>
</dbReference>
<keyword evidence="3" id="KW-1185">Reference proteome</keyword>
<feature type="compositionally biased region" description="Acidic residues" evidence="1">
    <location>
        <begin position="138"/>
        <end position="158"/>
    </location>
</feature>
<gene>
    <name evidence="2" type="ORF">EGI31_05710</name>
</gene>
<dbReference type="RefSeq" id="WP_255036209.1">
    <property type="nucleotide sequence ID" value="NZ_RJUF01000010.1"/>
</dbReference>
<evidence type="ECO:0000313" key="3">
    <source>
        <dbReference type="Proteomes" id="UP001204144"/>
    </source>
</evidence>
<evidence type="ECO:0000313" key="2">
    <source>
        <dbReference type="EMBL" id="MCP9762442.1"/>
    </source>
</evidence>
<proteinExistence type="predicted"/>